<accession>A0A3G6NA34</accession>
<gene>
    <name evidence="2" type="ORF">EG340_12220</name>
</gene>
<dbReference type="RefSeq" id="WP_123886417.1">
    <property type="nucleotide sequence ID" value="NZ_CP033928.1"/>
</dbReference>
<evidence type="ECO:0000313" key="2">
    <source>
        <dbReference type="EMBL" id="AZA61759.1"/>
    </source>
</evidence>
<name>A0A3G6NA34_9FLAO</name>
<sequence length="219" mass="25898">MKKIFFLLSLLFFGFYFSQVNIEQIKNDVTSNPKKFYYDNLEIFITNPKSLNQQQLNYIYYGNNYVDYGYKRSEFMNDLGEVTRFSNRKISFKKATEVLEKAKILYQKNPLNKELLLDLQKLYYTVKEQDKGDFHFSQYQLLYETIQNSGTGKLDISPLVVTNFSDQMLALENSNVFARGITFKSTVLPDGSWLNIYKNGQDLFFVRTTHHKDLYKDDK</sequence>
<evidence type="ECO:0000313" key="3">
    <source>
        <dbReference type="Proteomes" id="UP000269076"/>
    </source>
</evidence>
<keyword evidence="1" id="KW-0732">Signal</keyword>
<protein>
    <submittedName>
        <fullName evidence="2">DUF4919 domain-containing protein</fullName>
    </submittedName>
</protein>
<dbReference type="EMBL" id="CP033928">
    <property type="protein sequence ID" value="AZA61759.1"/>
    <property type="molecule type" value="Genomic_DNA"/>
</dbReference>
<dbReference type="Pfam" id="PF16266">
    <property type="entry name" value="DUF4919"/>
    <property type="match status" value="1"/>
</dbReference>
<dbReference type="InterPro" id="IPR032578">
    <property type="entry name" value="DUF4919"/>
</dbReference>
<reference evidence="2 3" key="1">
    <citation type="submission" date="2018-11" db="EMBL/GenBank/DDBJ databases">
        <title>Proposal to divide the Flavobacteriaceae and reorganize its genera based on Amino Acid Identity values calculated from whole genome sequences.</title>
        <authorList>
            <person name="Nicholson A.C."/>
            <person name="Gulvik C.A."/>
            <person name="Whitney A.M."/>
            <person name="Humrighouse B.W."/>
            <person name="Bell M."/>
            <person name="Holmes B."/>
            <person name="Steigerwalt A."/>
            <person name="Villarma A."/>
            <person name="Sheth M."/>
            <person name="Batra D."/>
            <person name="Pryor J."/>
            <person name="Bernardet J.-F."/>
            <person name="Hugo C."/>
            <person name="Kampfer P."/>
            <person name="Newman J."/>
            <person name="Mcquiston J.R."/>
        </authorList>
    </citation>
    <scope>NUCLEOTIDE SEQUENCE [LARGE SCALE GENOMIC DNA]</scope>
    <source>
        <strain evidence="2 3">G0211</strain>
    </source>
</reference>
<organism evidence="2 3">
    <name type="scientific">Chryseobacterium indoltheticum</name>
    <dbReference type="NCBI Taxonomy" id="254"/>
    <lineage>
        <taxon>Bacteria</taxon>
        <taxon>Pseudomonadati</taxon>
        <taxon>Bacteroidota</taxon>
        <taxon>Flavobacteriia</taxon>
        <taxon>Flavobacteriales</taxon>
        <taxon>Weeksellaceae</taxon>
        <taxon>Chryseobacterium group</taxon>
        <taxon>Chryseobacterium</taxon>
    </lineage>
</organism>
<proteinExistence type="predicted"/>
<feature type="signal peptide" evidence="1">
    <location>
        <begin position="1"/>
        <end position="18"/>
    </location>
</feature>
<dbReference type="AlphaFoldDB" id="A0A3G6NA34"/>
<feature type="chain" id="PRO_5018074934" evidence="1">
    <location>
        <begin position="19"/>
        <end position="219"/>
    </location>
</feature>
<dbReference type="Proteomes" id="UP000269076">
    <property type="component" value="Chromosome"/>
</dbReference>
<evidence type="ECO:0000256" key="1">
    <source>
        <dbReference type="SAM" id="SignalP"/>
    </source>
</evidence>